<keyword evidence="2" id="KW-0378">Hydrolase</keyword>
<gene>
    <name evidence="8" type="primary">LOC110777010</name>
</gene>
<feature type="compositionally biased region" description="Low complexity" evidence="4">
    <location>
        <begin position="633"/>
        <end position="648"/>
    </location>
</feature>
<accession>A0A9R0HUI0</accession>
<dbReference type="PANTHER" id="PTHR45733:SF20">
    <property type="entry name" value="FORMIN-LIKE PROTEIN 13"/>
    <property type="match status" value="1"/>
</dbReference>
<evidence type="ECO:0000313" key="8">
    <source>
        <dbReference type="RefSeq" id="XP_021837283.2"/>
    </source>
</evidence>
<evidence type="ECO:0000256" key="2">
    <source>
        <dbReference type="ARBA" id="ARBA00022912"/>
    </source>
</evidence>
<dbReference type="AlphaFoldDB" id="A0A9R0HUI0"/>
<feature type="compositionally biased region" description="Polar residues" evidence="4">
    <location>
        <begin position="823"/>
        <end position="843"/>
    </location>
</feature>
<evidence type="ECO:0000256" key="3">
    <source>
        <dbReference type="RuleBase" id="RU361260"/>
    </source>
</evidence>
<dbReference type="Gene3D" id="2.60.40.1110">
    <property type="match status" value="1"/>
</dbReference>
<dbReference type="RefSeq" id="XP_021837283.2">
    <property type="nucleotide sequence ID" value="XM_021981591.2"/>
</dbReference>
<name>A0A9R0HUI0_SPIOL</name>
<protein>
    <recommendedName>
        <fullName evidence="3">Formin-like protein</fullName>
    </recommendedName>
</protein>
<dbReference type="InterPro" id="IPR014020">
    <property type="entry name" value="Tensin_C2-dom"/>
</dbReference>
<dbReference type="GeneID" id="110777010"/>
<feature type="region of interest" description="Disordered" evidence="4">
    <location>
        <begin position="713"/>
        <end position="847"/>
    </location>
</feature>
<dbReference type="SUPFAM" id="SSF49562">
    <property type="entry name" value="C2 domain (Calcium/lipid-binding domain, CaLB)"/>
    <property type="match status" value="1"/>
</dbReference>
<dbReference type="Proteomes" id="UP000813463">
    <property type="component" value="Chromosome 2"/>
</dbReference>
<dbReference type="SMART" id="SM01326">
    <property type="entry name" value="PTEN_C2"/>
    <property type="match status" value="1"/>
</dbReference>
<feature type="compositionally biased region" description="Pro residues" evidence="4">
    <location>
        <begin position="657"/>
        <end position="671"/>
    </location>
</feature>
<evidence type="ECO:0000256" key="4">
    <source>
        <dbReference type="SAM" id="MobiDB-lite"/>
    </source>
</evidence>
<proteinExistence type="inferred from homology"/>
<feature type="compositionally biased region" description="Pro residues" evidence="4">
    <location>
        <begin position="770"/>
        <end position="786"/>
    </location>
</feature>
<feature type="compositionally biased region" description="Low complexity" evidence="4">
    <location>
        <begin position="787"/>
        <end position="797"/>
    </location>
</feature>
<reference evidence="8" key="2">
    <citation type="submission" date="2025-08" db="UniProtKB">
        <authorList>
            <consortium name="RefSeq"/>
        </authorList>
    </citation>
    <scope>IDENTIFICATION</scope>
    <source>
        <tissue evidence="8">Leaf</tissue>
    </source>
</reference>
<dbReference type="SMART" id="SM00498">
    <property type="entry name" value="FH2"/>
    <property type="match status" value="1"/>
</dbReference>
<dbReference type="Pfam" id="PF10409">
    <property type="entry name" value="PTEN_C2"/>
    <property type="match status" value="1"/>
</dbReference>
<dbReference type="InterPro" id="IPR051144">
    <property type="entry name" value="Formin_homology_domain"/>
</dbReference>
<dbReference type="PROSITE" id="PS51182">
    <property type="entry name" value="C2_TENSIN"/>
    <property type="match status" value="1"/>
</dbReference>
<keyword evidence="2" id="KW-0904">Protein phosphatase</keyword>
<dbReference type="GO" id="GO:0004721">
    <property type="term" value="F:phosphoprotein phosphatase activity"/>
    <property type="evidence" value="ECO:0007669"/>
    <property type="project" value="UniProtKB-KW"/>
</dbReference>
<comment type="similarity">
    <text evidence="1">Belongs to the formin-like family. Class-II subfamily.</text>
</comment>
<feature type="region of interest" description="Disordered" evidence="4">
    <location>
        <begin position="633"/>
        <end position="692"/>
    </location>
</feature>
<dbReference type="Gene3D" id="3.90.190.10">
    <property type="entry name" value="Protein tyrosine phosphatase superfamily"/>
    <property type="match status" value="1"/>
</dbReference>
<dbReference type="InterPro" id="IPR042201">
    <property type="entry name" value="FH2_Formin_sf"/>
</dbReference>
<dbReference type="KEGG" id="soe:110777010"/>
<dbReference type="SUPFAM" id="SSF101447">
    <property type="entry name" value="Formin homology 2 domain (FH2 domain)"/>
    <property type="match status" value="1"/>
</dbReference>
<dbReference type="InterPro" id="IPR029021">
    <property type="entry name" value="Prot-tyrosine_phosphatase-like"/>
</dbReference>
<dbReference type="PANTHER" id="PTHR45733">
    <property type="entry name" value="FORMIN-J"/>
    <property type="match status" value="1"/>
</dbReference>
<evidence type="ECO:0000256" key="1">
    <source>
        <dbReference type="ARBA" id="ARBA00006468"/>
    </source>
</evidence>
<evidence type="ECO:0000259" key="6">
    <source>
        <dbReference type="PROSITE" id="PS51444"/>
    </source>
</evidence>
<feature type="domain" description="FH2" evidence="6">
    <location>
        <begin position="838"/>
        <end position="1229"/>
    </location>
</feature>
<dbReference type="PROSITE" id="PS51444">
    <property type="entry name" value="FH2"/>
    <property type="match status" value="1"/>
</dbReference>
<dbReference type="SUPFAM" id="SSF52799">
    <property type="entry name" value="(Phosphotyrosine protein) phosphatases II"/>
    <property type="match status" value="1"/>
</dbReference>
<dbReference type="InterPro" id="IPR035892">
    <property type="entry name" value="C2_domain_sf"/>
</dbReference>
<sequence length="1229" mass="136825">MSILRRLFHRKPPDGLLEISERIYVFDCCFTTHSWGEKSYRGYLAGIVSQLQDQFPDAALLVFNFRKAELVETSISRIMSEYDITVMDYPRHYQGCPILSMELIHHFLRSTESWLALGPHNILLLHCETGGWPLLAFMLAALLLYKKQYTGEQKTLDMVYKQAPRQLLPIFSPLNPIPSQLRYLQYVSRRNVASQWPPLDRPLTLDCIIFRRIPDFNGEGGCCPSFRIYGQDPLNAEDRTPKLLFSTQQKSKAIRLYKQAESELVKIDINCNIQGDVVLECTSLHRDMEHEDMMFRIMFNTAFIRSNILMLNRDEIDTPWDTRDQFPKDFRAEVLLSDMDASASIIAANLSCFEEMEGLPMEAFAKVQELFSNVDWLESRADISQSVIQKVLASHSSPECFGFATVPDAATTGPKKSKEEQKYYNFCNSEDKDDQEFLCQRVSKVCNLGQHSHGLNNFQTLQLGYQPREIAQTEFCSEAKMLSTTPCVPRKKDFRSPDDVKGGIIASRVSETTPSLVPVRAVPLLFSNNASLSFPMQFPQQSHVAESEKDLFQECAYPGPEDASRPSTITQSSLTALGSKVPTFRGGRGPPPVIQPSIDYIHEDSSVMDKCRPEFSSPPETSLRKDCFEILTSSLPSPPRSRVNPSRLESTLKYPSRPEPPPPPPPPPPPLAAATGTAPLHPPTPSLNEKSAIDAEVYLPPLPNVSPQTSVKLAEFGPLSSQPPPYKDSAAKSLHSPPAPPLKEDNGKSGPTPALLLPQKSGSSRSFPAPLSPPPSPPPPPPPPPLQYQQPQVSSSVPCPPPPPVGLNKTSSKMGTNPAPATPLSSVNGKGRSMSRSLGPKSSQTRKLKPLHWLKLNRAVQGSLWAESPKAGETSIAPEIDMSELENLFSASVPNSDQGTTGGKSRRLGAPISDIVQLIDHRRAYNCEIILSKVKVPLKELMASVLSLEDSSLDIDQVENLIKCCPTKEDMELLKGYRGEVGKLGKCEQFFLELMQVPRVEAKLRVFSFKMQFRTQVSELRKSLNIVNSTADQIRSSVKLKRIMQTILSLGNALNQGTARGSAVGFRLDSLLKLTETRARNNKMTLMHYLCKVISEKLPEVLDFSKDFASIEPATKIQLNFLAEEMQAVNKGLEKVVQELSMSENDGPISDAFRKNLKEFLCFAEAEVRSLALLYSGVGRNIDALIVYFGEDPARCPFEQVVMTLLNFTRMFNQAQEENCKQHGVGKKN</sequence>
<keyword evidence="7" id="KW-1185">Reference proteome</keyword>
<dbReference type="Gene3D" id="1.20.58.2220">
    <property type="entry name" value="Formin, FH2 domain"/>
    <property type="match status" value="1"/>
</dbReference>
<evidence type="ECO:0000259" key="5">
    <source>
        <dbReference type="PROSITE" id="PS51182"/>
    </source>
</evidence>
<evidence type="ECO:0000313" key="7">
    <source>
        <dbReference type="Proteomes" id="UP000813463"/>
    </source>
</evidence>
<dbReference type="Pfam" id="PF02181">
    <property type="entry name" value="FH2"/>
    <property type="match status" value="1"/>
</dbReference>
<reference evidence="7" key="1">
    <citation type="journal article" date="2021" name="Nat. Commun.">
        <title>Genomic analyses provide insights into spinach domestication and the genetic basis of agronomic traits.</title>
        <authorList>
            <person name="Cai X."/>
            <person name="Sun X."/>
            <person name="Xu C."/>
            <person name="Sun H."/>
            <person name="Wang X."/>
            <person name="Ge C."/>
            <person name="Zhang Z."/>
            <person name="Wang Q."/>
            <person name="Fei Z."/>
            <person name="Jiao C."/>
            <person name="Wang Q."/>
        </authorList>
    </citation>
    <scope>NUCLEOTIDE SEQUENCE [LARGE SCALE GENOMIC DNA]</scope>
    <source>
        <strain evidence="7">cv. Varoflay</strain>
    </source>
</reference>
<feature type="domain" description="C2 tensin-type" evidence="5">
    <location>
        <begin position="200"/>
        <end position="339"/>
    </location>
</feature>
<dbReference type="InterPro" id="IPR015425">
    <property type="entry name" value="FH2_Formin"/>
</dbReference>
<organism evidence="7 8">
    <name type="scientific">Spinacia oleracea</name>
    <name type="common">Spinach</name>
    <dbReference type="NCBI Taxonomy" id="3562"/>
    <lineage>
        <taxon>Eukaryota</taxon>
        <taxon>Viridiplantae</taxon>
        <taxon>Streptophyta</taxon>
        <taxon>Embryophyta</taxon>
        <taxon>Tracheophyta</taxon>
        <taxon>Spermatophyta</taxon>
        <taxon>Magnoliopsida</taxon>
        <taxon>eudicotyledons</taxon>
        <taxon>Gunneridae</taxon>
        <taxon>Pentapetalae</taxon>
        <taxon>Caryophyllales</taxon>
        <taxon>Chenopodiaceae</taxon>
        <taxon>Chenopodioideae</taxon>
        <taxon>Anserineae</taxon>
        <taxon>Spinacia</taxon>
    </lineage>
</organism>